<evidence type="ECO:0000313" key="4">
    <source>
        <dbReference type="Proteomes" id="UP001597264"/>
    </source>
</evidence>
<feature type="transmembrane region" description="Helical" evidence="2">
    <location>
        <begin position="321"/>
        <end position="343"/>
    </location>
</feature>
<dbReference type="SUPFAM" id="SSF103473">
    <property type="entry name" value="MFS general substrate transporter"/>
    <property type="match status" value="1"/>
</dbReference>
<comment type="similarity">
    <text evidence="1">Belongs to the sodium:galactoside symporter (TC 2.A.2) family.</text>
</comment>
<dbReference type="InterPro" id="IPR036259">
    <property type="entry name" value="MFS_trans_sf"/>
</dbReference>
<protein>
    <submittedName>
        <fullName evidence="3">MFS transporter</fullName>
    </submittedName>
</protein>
<dbReference type="InterPro" id="IPR001927">
    <property type="entry name" value="Na/Gal_symport"/>
</dbReference>
<reference evidence="4" key="1">
    <citation type="journal article" date="2019" name="Int. J. Syst. Evol. Microbiol.">
        <title>The Global Catalogue of Microorganisms (GCM) 10K type strain sequencing project: providing services to taxonomists for standard genome sequencing and annotation.</title>
        <authorList>
            <consortium name="The Broad Institute Genomics Platform"/>
            <consortium name="The Broad Institute Genome Sequencing Center for Infectious Disease"/>
            <person name="Wu L."/>
            <person name="Ma J."/>
        </authorList>
    </citation>
    <scope>NUCLEOTIDE SEQUENCE [LARGE SCALE GENOMIC DNA]</scope>
    <source>
        <strain evidence="4">CCUG 54356</strain>
    </source>
</reference>
<sequence length="461" mass="50551">MQQSNKLSVVEKVGFGAGDMAVNVMIAAMFYFMQYFYTDIFGLKPAHVGTLFLAARFVDALSDPLMGLLTDKFNGRLGRFRPYFLYLSIPYGFAVCLLFTTPDLDYNGKLIWAYVTYLFATLMFTGVAIPYISYIGVLTSDPKERLSANGYRMFFAKIANVVIVASVPVLAQWWGGDDTAKGYQLAMGFMSLVGVGLLMMCFFTTRERVEHVVDKKPLGEQFKLLVQNDQWLVLAGACILGTIGYAMRGGVAFYYAIYYLGGTESLAAQFTSAGIAASIASMVASTWITKRFCKVKLFSWSQVLVGILSLMMFFAVSPGDIALAFAIYIVLSFVVDLHAPIFWSAIAEAVDYGEAKTGKRVSGLAFGGISFCQKAGAGLAGFITGLLLTYFGYEAGQPQSEYTMTGIALMLTVIPGAFHFLLGLLMRRYIITNEYYDQLKQGLIEPKAEDTADPVLNPSAS</sequence>
<keyword evidence="4" id="KW-1185">Reference proteome</keyword>
<dbReference type="PANTHER" id="PTHR11328:SF24">
    <property type="entry name" value="MAJOR FACILITATOR SUPERFAMILY (MFS) PROFILE DOMAIN-CONTAINING PROTEIN"/>
    <property type="match status" value="1"/>
</dbReference>
<keyword evidence="2" id="KW-0812">Transmembrane</keyword>
<feature type="transmembrane region" description="Helical" evidence="2">
    <location>
        <begin position="364"/>
        <end position="390"/>
    </location>
</feature>
<feature type="transmembrane region" description="Helical" evidence="2">
    <location>
        <begin position="231"/>
        <end position="260"/>
    </location>
</feature>
<feature type="transmembrane region" description="Helical" evidence="2">
    <location>
        <begin position="20"/>
        <end position="37"/>
    </location>
</feature>
<dbReference type="RefSeq" id="WP_230437447.1">
    <property type="nucleotide sequence ID" value="NZ_CP087715.1"/>
</dbReference>
<dbReference type="EMBL" id="JBHTLR010000014">
    <property type="protein sequence ID" value="MFD1217414.1"/>
    <property type="molecule type" value="Genomic_DNA"/>
</dbReference>
<organism evidence="3 4">
    <name type="scientific">Microbulbifer celer</name>
    <dbReference type="NCBI Taxonomy" id="435905"/>
    <lineage>
        <taxon>Bacteria</taxon>
        <taxon>Pseudomonadati</taxon>
        <taxon>Pseudomonadota</taxon>
        <taxon>Gammaproteobacteria</taxon>
        <taxon>Cellvibrionales</taxon>
        <taxon>Microbulbiferaceae</taxon>
        <taxon>Microbulbifer</taxon>
    </lineage>
</organism>
<keyword evidence="2" id="KW-0472">Membrane</keyword>
<feature type="transmembrane region" description="Helical" evidence="2">
    <location>
        <begin position="297"/>
        <end position="315"/>
    </location>
</feature>
<evidence type="ECO:0000256" key="2">
    <source>
        <dbReference type="SAM" id="Phobius"/>
    </source>
</evidence>
<dbReference type="Gene3D" id="1.20.1250.20">
    <property type="entry name" value="MFS general substrate transporter like domains"/>
    <property type="match status" value="1"/>
</dbReference>
<feature type="transmembrane region" description="Helical" evidence="2">
    <location>
        <begin position="266"/>
        <end position="285"/>
    </location>
</feature>
<dbReference type="Pfam" id="PF13347">
    <property type="entry name" value="MFS_2"/>
    <property type="match status" value="1"/>
</dbReference>
<keyword evidence="2" id="KW-1133">Transmembrane helix</keyword>
<dbReference type="Proteomes" id="UP001597264">
    <property type="component" value="Unassembled WGS sequence"/>
</dbReference>
<evidence type="ECO:0000256" key="1">
    <source>
        <dbReference type="ARBA" id="ARBA00009617"/>
    </source>
</evidence>
<feature type="transmembrane region" description="Helical" evidence="2">
    <location>
        <begin position="112"/>
        <end position="133"/>
    </location>
</feature>
<feature type="transmembrane region" description="Helical" evidence="2">
    <location>
        <begin position="154"/>
        <end position="174"/>
    </location>
</feature>
<feature type="transmembrane region" description="Helical" evidence="2">
    <location>
        <begin position="83"/>
        <end position="100"/>
    </location>
</feature>
<name>A0ABW3UDA6_9GAMM</name>
<feature type="transmembrane region" description="Helical" evidence="2">
    <location>
        <begin position="186"/>
        <end position="205"/>
    </location>
</feature>
<proteinExistence type="inferred from homology"/>
<gene>
    <name evidence="3" type="ORF">ACFQ2X_12445</name>
</gene>
<dbReference type="CDD" id="cd17332">
    <property type="entry name" value="MFS_MelB_like"/>
    <property type="match status" value="1"/>
</dbReference>
<comment type="caution">
    <text evidence="3">The sequence shown here is derived from an EMBL/GenBank/DDBJ whole genome shotgun (WGS) entry which is preliminary data.</text>
</comment>
<dbReference type="InterPro" id="IPR039672">
    <property type="entry name" value="MFS_2"/>
</dbReference>
<dbReference type="PANTHER" id="PTHR11328">
    <property type="entry name" value="MAJOR FACILITATOR SUPERFAMILY DOMAIN-CONTAINING PROTEIN"/>
    <property type="match status" value="1"/>
</dbReference>
<feature type="transmembrane region" description="Helical" evidence="2">
    <location>
        <begin position="402"/>
        <end position="425"/>
    </location>
</feature>
<dbReference type="NCBIfam" id="TIGR00792">
    <property type="entry name" value="gph"/>
    <property type="match status" value="1"/>
</dbReference>
<accession>A0ABW3UDA6</accession>
<evidence type="ECO:0000313" key="3">
    <source>
        <dbReference type="EMBL" id="MFD1217414.1"/>
    </source>
</evidence>